<keyword evidence="3" id="KW-1185">Reference proteome</keyword>
<protein>
    <recommendedName>
        <fullName evidence="4">Transmembrane protein</fullName>
    </recommendedName>
</protein>
<organism evidence="2 3">
    <name type="scientific">Solanum commersonii</name>
    <name type="common">Commerson's wild potato</name>
    <name type="synonym">Commerson's nightshade</name>
    <dbReference type="NCBI Taxonomy" id="4109"/>
    <lineage>
        <taxon>Eukaryota</taxon>
        <taxon>Viridiplantae</taxon>
        <taxon>Streptophyta</taxon>
        <taxon>Embryophyta</taxon>
        <taxon>Tracheophyta</taxon>
        <taxon>Spermatophyta</taxon>
        <taxon>Magnoliopsida</taxon>
        <taxon>eudicotyledons</taxon>
        <taxon>Gunneridae</taxon>
        <taxon>Pentapetalae</taxon>
        <taxon>asterids</taxon>
        <taxon>lamiids</taxon>
        <taxon>Solanales</taxon>
        <taxon>Solanaceae</taxon>
        <taxon>Solanoideae</taxon>
        <taxon>Solaneae</taxon>
        <taxon>Solanum</taxon>
    </lineage>
</organism>
<evidence type="ECO:0000313" key="2">
    <source>
        <dbReference type="EMBL" id="KAG5570576.1"/>
    </source>
</evidence>
<gene>
    <name evidence="2" type="ORF">H5410_060342</name>
</gene>
<dbReference type="OrthoDB" id="1750648at2759"/>
<comment type="caution">
    <text evidence="2">The sequence shown here is derived from an EMBL/GenBank/DDBJ whole genome shotgun (WGS) entry which is preliminary data.</text>
</comment>
<keyword evidence="1" id="KW-0812">Transmembrane</keyword>
<dbReference type="AlphaFoldDB" id="A0A9J5W5R9"/>
<feature type="transmembrane region" description="Helical" evidence="1">
    <location>
        <begin position="6"/>
        <end position="24"/>
    </location>
</feature>
<evidence type="ECO:0008006" key="4">
    <source>
        <dbReference type="Google" id="ProtNLM"/>
    </source>
</evidence>
<reference evidence="2 3" key="1">
    <citation type="submission" date="2020-09" db="EMBL/GenBank/DDBJ databases">
        <title>De no assembly of potato wild relative species, Solanum commersonii.</title>
        <authorList>
            <person name="Cho K."/>
        </authorList>
    </citation>
    <scope>NUCLEOTIDE SEQUENCE [LARGE SCALE GENOMIC DNA]</scope>
    <source>
        <strain evidence="2">LZ3.2</strain>
        <tissue evidence="2">Leaf</tissue>
    </source>
</reference>
<accession>A0A9J5W5R9</accession>
<sequence>MSTTSCSSPIFLIIFLFLLFILYISTLNYNHSIITFSSHPTDNQQASLTHVTHHVNKKKSSVEKIEEDLGRARAAIWRAIRSRNYTSYKEDQNFIPSGSIYRNSYAFHQLSFTIYMLLLFYSLYCNNTSKIWIVF</sequence>
<keyword evidence="1" id="KW-0472">Membrane</keyword>
<dbReference type="Proteomes" id="UP000824120">
    <property type="component" value="Chromosome 12"/>
</dbReference>
<keyword evidence="1" id="KW-1133">Transmembrane helix</keyword>
<proteinExistence type="predicted"/>
<evidence type="ECO:0000256" key="1">
    <source>
        <dbReference type="SAM" id="Phobius"/>
    </source>
</evidence>
<name>A0A9J5W5R9_SOLCO</name>
<dbReference type="EMBL" id="JACXVP010000012">
    <property type="protein sequence ID" value="KAG5570576.1"/>
    <property type="molecule type" value="Genomic_DNA"/>
</dbReference>
<evidence type="ECO:0000313" key="3">
    <source>
        <dbReference type="Proteomes" id="UP000824120"/>
    </source>
</evidence>
<feature type="transmembrane region" description="Helical" evidence="1">
    <location>
        <begin position="105"/>
        <end position="124"/>
    </location>
</feature>